<accession>A0AAV9WTD6</accession>
<sequence>MPFQSSIFASVVLTTTLTTNFQDTHKFELINGSLSTTQLWFTTYNFLRLNGSLPSFTTENYAVTPFAPINSLESGTAASSWSRNTTRYSINPTCSAAKINPESGTTYNKSYNFSTADNTCFSDLGVISGFEYDDSARFYGGFVGYLGGYTDFSNYYIDSYTCPPNDARGYRSTVLVFILDNSTYPQREVGAVFCDLSYERDHAQISVDPITQAVVTSSDGTGLEKLSLEEFDPTEFEYMLSNSGLPPSKDYDPRYGKNQTAIPFQIPPRQYAFTPDINQEFGLQWIYAFPFLGYLTAVQPNVTALLDNELLADAMARTLRLLFANYVRTALFQESDTTSAPQSGSRVYTRSAIIVVPLFAHLVTMMLAVTIVVLITFLIVSFRRENNLLQDPGSLGGLAALISGSENMRSIFNGLDEAGEKEINHRLATWKFRLGVWNFGYPYRLDCSEEITPKVEATPKTLVKNDVYQYPFMLKRIYGILFTVSLAGISGFLCYLYYIGRKDNGLPSISPNIQIQQLLFAILPTGIGSLLALLWEGLTRWLCVYLPFERLIARNTDSRGSISDECAIRPPQFVLRRAIDSKANLVIIATLMTLLGQVLTVALSGLFQQGYSPQQENESYRSLYAPKVTNLPFVVTEKALKNDGNILGSVSSQFVIGEKDVSYQLYSHLTYGIPLPPWMNSERFFTPFFATNETSNANKTFISTTQSFFASLDCSQNAPSYNGTSVNYASTIEVNGETISCVASHKLQGDYKGVGFVNLRPEIAAEIYPLFVTEGAQVDVVDDSDPCASIFGFTSIRAVSTADSNNGYGLENIRMNSLICQPNFHIEDVQVAADFQGRILNTTATTGNPTTTFDMAGVFDSSITKTKLAGTLRQLFSKTEVTPHDGLSVGYEDWSTQIIISSSNSTDIINPDLEPPDNETIKSALTGVYQIVFAAFMAKYHPQLLSPTTVENEKIVTGSYIERVPRVFMSKPMFLLSAAILLIYLISAISIYSFHERVNLPRQPTSIVSLMAYFYASDMVLDDVRGTEHMTSKERSKFMERRGYLYGYGRFIGRDGRERSGVEREPLIGVPP</sequence>
<proteinExistence type="predicted"/>
<feature type="transmembrane region" description="Helical" evidence="1">
    <location>
        <begin position="585"/>
        <end position="607"/>
    </location>
</feature>
<dbReference type="AlphaFoldDB" id="A0AAV9WTD6"/>
<dbReference type="PANTHER" id="PTHR37544">
    <property type="entry name" value="SPRAY-RELATED"/>
    <property type="match status" value="1"/>
</dbReference>
<feature type="transmembrane region" description="Helical" evidence="1">
    <location>
        <begin position="477"/>
        <end position="498"/>
    </location>
</feature>
<keyword evidence="1" id="KW-0472">Membrane</keyword>
<dbReference type="InterPro" id="IPR021840">
    <property type="entry name" value="DUF3433"/>
</dbReference>
<evidence type="ECO:0000256" key="1">
    <source>
        <dbReference type="SAM" id="Phobius"/>
    </source>
</evidence>
<keyword evidence="3" id="KW-1185">Reference proteome</keyword>
<gene>
    <name evidence="2" type="ORF">TWF694_006104</name>
</gene>
<protein>
    <submittedName>
        <fullName evidence="2">Uncharacterized protein</fullName>
    </submittedName>
</protein>
<organism evidence="2 3">
    <name type="scientific">Orbilia ellipsospora</name>
    <dbReference type="NCBI Taxonomy" id="2528407"/>
    <lineage>
        <taxon>Eukaryota</taxon>
        <taxon>Fungi</taxon>
        <taxon>Dikarya</taxon>
        <taxon>Ascomycota</taxon>
        <taxon>Pezizomycotina</taxon>
        <taxon>Orbiliomycetes</taxon>
        <taxon>Orbiliales</taxon>
        <taxon>Orbiliaceae</taxon>
        <taxon>Orbilia</taxon>
    </lineage>
</organism>
<name>A0AAV9WTD6_9PEZI</name>
<keyword evidence="1" id="KW-0812">Transmembrane</keyword>
<reference evidence="2 3" key="1">
    <citation type="submission" date="2019-10" db="EMBL/GenBank/DDBJ databases">
        <authorList>
            <person name="Palmer J.M."/>
        </authorList>
    </citation>
    <scope>NUCLEOTIDE SEQUENCE [LARGE SCALE GENOMIC DNA]</scope>
    <source>
        <strain evidence="2 3">TWF694</strain>
    </source>
</reference>
<feature type="transmembrane region" description="Helical" evidence="1">
    <location>
        <begin position="973"/>
        <end position="994"/>
    </location>
</feature>
<dbReference type="PANTHER" id="PTHR37544:SF3">
    <property type="entry name" value="SPRAY"/>
    <property type="match status" value="1"/>
</dbReference>
<keyword evidence="1" id="KW-1133">Transmembrane helix</keyword>
<feature type="transmembrane region" description="Helical" evidence="1">
    <location>
        <begin position="358"/>
        <end position="380"/>
    </location>
</feature>
<dbReference type="Pfam" id="PF11915">
    <property type="entry name" value="DUF3433"/>
    <property type="match status" value="1"/>
</dbReference>
<feature type="transmembrane region" description="Helical" evidence="1">
    <location>
        <begin position="518"/>
        <end position="535"/>
    </location>
</feature>
<dbReference type="EMBL" id="JAVHJO010000019">
    <property type="protein sequence ID" value="KAK6523212.1"/>
    <property type="molecule type" value="Genomic_DNA"/>
</dbReference>
<evidence type="ECO:0000313" key="3">
    <source>
        <dbReference type="Proteomes" id="UP001365542"/>
    </source>
</evidence>
<evidence type="ECO:0000313" key="2">
    <source>
        <dbReference type="EMBL" id="KAK6523212.1"/>
    </source>
</evidence>
<dbReference type="Proteomes" id="UP001365542">
    <property type="component" value="Unassembled WGS sequence"/>
</dbReference>
<comment type="caution">
    <text evidence="2">The sequence shown here is derived from an EMBL/GenBank/DDBJ whole genome shotgun (WGS) entry which is preliminary data.</text>
</comment>